<dbReference type="KEGG" id="pchm:VFPPC_00108"/>
<dbReference type="Gene3D" id="3.10.450.50">
    <property type="match status" value="1"/>
</dbReference>
<gene>
    <name evidence="1" type="ORF">VFPPC_00108</name>
</gene>
<sequence>MNSKVVLQQWLDAQCARDWELGTSLLSAHVVINGQELSASEYIHHLQSLTANTVNWTASIDLLIQDDDDAKLAARVTHSTSSDDVVPPRTSWVEHLFLWTSRGKMSKLISLNDRQYLNEQATTVASTPAASQNTVNESKNSLGSLYTEYIDTINTLTMGDNLDKYCHPVVTHNDHTYSIDEYRMMIESSFDDIKGLRFAINDFVIDSKSQYIGALLAFTGTPVKAFRGILPTGRDVQFSEHAFYRLRDGKIEQVWSLLDLESFKRSITG</sequence>
<dbReference type="RefSeq" id="XP_018148126.1">
    <property type="nucleotide sequence ID" value="XM_018280200.1"/>
</dbReference>
<dbReference type="Proteomes" id="UP000078397">
    <property type="component" value="Unassembled WGS sequence"/>
</dbReference>
<dbReference type="EMBL" id="LSBJ02000001">
    <property type="protein sequence ID" value="OAQ72043.1"/>
    <property type="molecule type" value="Genomic_DNA"/>
</dbReference>
<name>A0A179G3X0_METCM</name>
<dbReference type="STRING" id="1380566.A0A179G3X0"/>
<dbReference type="InterPro" id="IPR032710">
    <property type="entry name" value="NTF2-like_dom_sf"/>
</dbReference>
<proteinExistence type="predicted"/>
<dbReference type="AlphaFoldDB" id="A0A179G3X0"/>
<dbReference type="GeneID" id="28844194"/>
<comment type="caution">
    <text evidence="1">The sequence shown here is derived from an EMBL/GenBank/DDBJ whole genome shotgun (WGS) entry which is preliminary data.</text>
</comment>
<dbReference type="GO" id="GO:0030638">
    <property type="term" value="P:polyketide metabolic process"/>
    <property type="evidence" value="ECO:0007669"/>
    <property type="project" value="InterPro"/>
</dbReference>
<dbReference type="OrthoDB" id="2830113at2759"/>
<keyword evidence="2" id="KW-1185">Reference proteome</keyword>
<organism evidence="1 2">
    <name type="scientific">Pochonia chlamydosporia 170</name>
    <dbReference type="NCBI Taxonomy" id="1380566"/>
    <lineage>
        <taxon>Eukaryota</taxon>
        <taxon>Fungi</taxon>
        <taxon>Dikarya</taxon>
        <taxon>Ascomycota</taxon>
        <taxon>Pezizomycotina</taxon>
        <taxon>Sordariomycetes</taxon>
        <taxon>Hypocreomycetidae</taxon>
        <taxon>Hypocreales</taxon>
        <taxon>Clavicipitaceae</taxon>
        <taxon>Pochonia</taxon>
    </lineage>
</organism>
<dbReference type="Pfam" id="PF07366">
    <property type="entry name" value="SnoaL"/>
    <property type="match status" value="1"/>
</dbReference>
<evidence type="ECO:0000313" key="1">
    <source>
        <dbReference type="EMBL" id="OAQ72043.1"/>
    </source>
</evidence>
<accession>A0A179G3X0</accession>
<dbReference type="SUPFAM" id="SSF54427">
    <property type="entry name" value="NTF2-like"/>
    <property type="match status" value="1"/>
</dbReference>
<protein>
    <submittedName>
        <fullName evidence="1">SnoaL-like polyketide cyclase</fullName>
    </submittedName>
</protein>
<evidence type="ECO:0000313" key="2">
    <source>
        <dbReference type="Proteomes" id="UP000078397"/>
    </source>
</evidence>
<reference evidence="1 2" key="1">
    <citation type="journal article" date="2016" name="PLoS Pathog.">
        <title>Biosynthesis of antibiotic leucinostatins in bio-control fungus Purpureocillium lilacinum and their inhibition on phytophthora revealed by genome mining.</title>
        <authorList>
            <person name="Wang G."/>
            <person name="Liu Z."/>
            <person name="Lin R."/>
            <person name="Li E."/>
            <person name="Mao Z."/>
            <person name="Ling J."/>
            <person name="Yang Y."/>
            <person name="Yin W.B."/>
            <person name="Xie B."/>
        </authorList>
    </citation>
    <scope>NUCLEOTIDE SEQUENCE [LARGE SCALE GENOMIC DNA]</scope>
    <source>
        <strain evidence="1">170</strain>
    </source>
</reference>
<dbReference type="InterPro" id="IPR009959">
    <property type="entry name" value="Cyclase_SnoaL-like"/>
</dbReference>